<dbReference type="AlphaFoldDB" id="A0A517MHD6"/>
<dbReference type="Gene3D" id="3.40.720.10">
    <property type="entry name" value="Alkaline Phosphatase, subunit A"/>
    <property type="match status" value="1"/>
</dbReference>
<accession>A0A517MHD6</accession>
<proteinExistence type="predicted"/>
<name>A0A517MHD6_9BACT</name>
<dbReference type="InterPro" id="IPR010869">
    <property type="entry name" value="DUF1501"/>
</dbReference>
<dbReference type="PROSITE" id="PS51318">
    <property type="entry name" value="TAT"/>
    <property type="match status" value="1"/>
</dbReference>
<dbReference type="SUPFAM" id="SSF53649">
    <property type="entry name" value="Alkaline phosphatase-like"/>
    <property type="match status" value="1"/>
</dbReference>
<dbReference type="InterPro" id="IPR017850">
    <property type="entry name" value="Alkaline_phosphatase_core_sf"/>
</dbReference>
<dbReference type="InterPro" id="IPR006311">
    <property type="entry name" value="TAT_signal"/>
</dbReference>
<dbReference type="EMBL" id="CP036262">
    <property type="protein sequence ID" value="QDS94294.1"/>
    <property type="molecule type" value="Genomic_DNA"/>
</dbReference>
<dbReference type="RefSeq" id="WP_145352316.1">
    <property type="nucleotide sequence ID" value="NZ_CP036262.1"/>
</dbReference>
<reference evidence="1 2" key="1">
    <citation type="submission" date="2019-02" db="EMBL/GenBank/DDBJ databases">
        <title>Deep-cultivation of Planctomycetes and their phenomic and genomic characterization uncovers novel biology.</title>
        <authorList>
            <person name="Wiegand S."/>
            <person name="Jogler M."/>
            <person name="Boedeker C."/>
            <person name="Pinto D."/>
            <person name="Vollmers J."/>
            <person name="Rivas-Marin E."/>
            <person name="Kohn T."/>
            <person name="Peeters S.H."/>
            <person name="Heuer A."/>
            <person name="Rast P."/>
            <person name="Oberbeckmann S."/>
            <person name="Bunk B."/>
            <person name="Jeske O."/>
            <person name="Meyerdierks A."/>
            <person name="Storesund J.E."/>
            <person name="Kallscheuer N."/>
            <person name="Luecker S."/>
            <person name="Lage O.M."/>
            <person name="Pohl T."/>
            <person name="Merkel B.J."/>
            <person name="Hornburger P."/>
            <person name="Mueller R.-W."/>
            <person name="Bruemmer F."/>
            <person name="Labrenz M."/>
            <person name="Spormann A.M."/>
            <person name="Op den Camp H."/>
            <person name="Overmann J."/>
            <person name="Amann R."/>
            <person name="Jetten M.S.M."/>
            <person name="Mascher T."/>
            <person name="Medema M.H."/>
            <person name="Devos D.P."/>
            <person name="Kaster A.-K."/>
            <person name="Ovreas L."/>
            <person name="Rohde M."/>
            <person name="Galperin M.Y."/>
            <person name="Jogler C."/>
        </authorList>
    </citation>
    <scope>NUCLEOTIDE SEQUENCE [LARGE SCALE GENOMIC DNA]</scope>
    <source>
        <strain evidence="1 2">FF011L</strain>
    </source>
</reference>
<evidence type="ECO:0008006" key="3">
    <source>
        <dbReference type="Google" id="ProtNLM"/>
    </source>
</evidence>
<organism evidence="1 2">
    <name type="scientific">Roseimaritima multifibrata</name>
    <dbReference type="NCBI Taxonomy" id="1930274"/>
    <lineage>
        <taxon>Bacteria</taxon>
        <taxon>Pseudomonadati</taxon>
        <taxon>Planctomycetota</taxon>
        <taxon>Planctomycetia</taxon>
        <taxon>Pirellulales</taxon>
        <taxon>Pirellulaceae</taxon>
        <taxon>Roseimaritima</taxon>
    </lineage>
</organism>
<dbReference type="Proteomes" id="UP000320672">
    <property type="component" value="Chromosome"/>
</dbReference>
<dbReference type="PANTHER" id="PTHR43737">
    <property type="entry name" value="BLL7424 PROTEIN"/>
    <property type="match status" value="1"/>
</dbReference>
<keyword evidence="2" id="KW-1185">Reference proteome</keyword>
<sequence length="486" mass="53134">MNPIEERQRSELRRSFLGRTASGIGAVALNALMNPALLAGDSKSNASAPGDAAAWTGVVKPLHFPPRVKRVIHLSMAGGASHLETFDHKPKLAELDGQPMPKSFTDGEQIAQLQGQRDKLKVMGPQFAFSKQGKSGIEVSSALPHMSKIVDDICVINSMHTDQINHDPAHTLMNTGTSIPGRPSMGSWLQYGLGSEADNLPGYVVMTSVGGGQSQPIASRQWHSGFLPSRFQGVEFRSKGDPVLYVGNPKGIDKKRQRDVIDAVQQLNRIGDQTFHDPEIATRIAQYELAFKMQTSVPELMDVSNEPQHVLDMYGTEGGDGSFASNCLLARRLAERGVRFIQLYHRGWDHHGGIKSGLAVTAKLVDQGTAALMQDLRRRGMLEDTLVIWGGEFGRTPMAQGSGRDHHIRGFSTWMAGGGIQGGKVYGATDELGYAAVENPVHVNDLHATLLYMFGIDHQRLTYRFQGRDFRLTDVAGKVVHPIFRA</sequence>
<dbReference type="PANTHER" id="PTHR43737:SF1">
    <property type="entry name" value="DUF1501 DOMAIN-CONTAINING PROTEIN"/>
    <property type="match status" value="1"/>
</dbReference>
<dbReference type="KEGG" id="rml:FF011L_30730"/>
<gene>
    <name evidence="1" type="ORF">FF011L_30730</name>
</gene>
<evidence type="ECO:0000313" key="2">
    <source>
        <dbReference type="Proteomes" id="UP000320672"/>
    </source>
</evidence>
<dbReference type="Pfam" id="PF07394">
    <property type="entry name" value="DUF1501"/>
    <property type="match status" value="1"/>
</dbReference>
<dbReference type="OrthoDB" id="127333at2"/>
<protein>
    <recommendedName>
        <fullName evidence="3">Sulfatase</fullName>
    </recommendedName>
</protein>
<evidence type="ECO:0000313" key="1">
    <source>
        <dbReference type="EMBL" id="QDS94294.1"/>
    </source>
</evidence>